<sequence length="57" mass="6777">VAVLQIEAKKAELQLKELEVRRLMPDRGDGPWYEYLLLRQLLSLLQKQLPKINHSFF</sequence>
<organism evidence="1 2">
    <name type="scientific">Theropithecus gelada</name>
    <name type="common">Gelada baboon</name>
    <dbReference type="NCBI Taxonomy" id="9565"/>
    <lineage>
        <taxon>Eukaryota</taxon>
        <taxon>Metazoa</taxon>
        <taxon>Chordata</taxon>
        <taxon>Craniata</taxon>
        <taxon>Vertebrata</taxon>
        <taxon>Euteleostomi</taxon>
        <taxon>Mammalia</taxon>
        <taxon>Eutheria</taxon>
        <taxon>Euarchontoglires</taxon>
        <taxon>Primates</taxon>
        <taxon>Haplorrhini</taxon>
        <taxon>Catarrhini</taxon>
        <taxon>Cercopithecidae</taxon>
        <taxon>Cercopithecinae</taxon>
        <taxon>Theropithecus</taxon>
    </lineage>
</organism>
<keyword evidence="2" id="KW-1185">Reference proteome</keyword>
<name>A0A8D2G0B3_THEGE</name>
<evidence type="ECO:0000313" key="1">
    <source>
        <dbReference type="Ensembl" id="ENSTGEP00000028214.1"/>
    </source>
</evidence>
<reference evidence="1" key="2">
    <citation type="submission" date="2025-08" db="UniProtKB">
        <authorList>
            <consortium name="Ensembl"/>
        </authorList>
    </citation>
    <scope>IDENTIFICATION</scope>
</reference>
<proteinExistence type="predicted"/>
<dbReference type="Pfam" id="PF09781">
    <property type="entry name" value="NDUF_B5"/>
    <property type="match status" value="1"/>
</dbReference>
<protein>
    <submittedName>
        <fullName evidence="1">Uncharacterized protein</fullName>
    </submittedName>
</protein>
<evidence type="ECO:0000313" key="2">
    <source>
        <dbReference type="Proteomes" id="UP000694411"/>
    </source>
</evidence>
<dbReference type="Ensembl" id="ENSTGET00000033620.1">
    <property type="protein sequence ID" value="ENSTGEP00000028214.1"/>
    <property type="gene ID" value="ENSTGEG00000022728.1"/>
</dbReference>
<dbReference type="Proteomes" id="UP000694411">
    <property type="component" value="Chromosome 5"/>
</dbReference>
<dbReference type="AlphaFoldDB" id="A0A8D2G0B3"/>
<reference evidence="1" key="1">
    <citation type="submission" date="2018-05" db="EMBL/GenBank/DDBJ databases">
        <title>Whole genome of Theropithecus gelada.</title>
        <authorList>
            <person name="Chiou K.L."/>
            <person name="Snyder-Mackler N."/>
        </authorList>
    </citation>
    <scope>NUCLEOTIDE SEQUENCE [LARGE SCALE GENOMIC DNA]</scope>
</reference>
<reference evidence="1" key="3">
    <citation type="submission" date="2025-09" db="UniProtKB">
        <authorList>
            <consortium name="Ensembl"/>
        </authorList>
    </citation>
    <scope>IDENTIFICATION</scope>
</reference>
<dbReference type="InterPro" id="IPR019173">
    <property type="entry name" value="NADH_UbQ_OxRdtase_B5_su"/>
</dbReference>
<accession>A0A8D2G0B3</accession>